<accession>A0A4R1N3N6</accession>
<dbReference type="InterPro" id="IPR046207">
    <property type="entry name" value="DUF6240"/>
</dbReference>
<comment type="caution">
    <text evidence="2">The sequence shown here is derived from an EMBL/GenBank/DDBJ whole genome shotgun (WGS) entry which is preliminary data.</text>
</comment>
<evidence type="ECO:0000313" key="2">
    <source>
        <dbReference type="EMBL" id="TCL00074.1"/>
    </source>
</evidence>
<keyword evidence="3" id="KW-1185">Reference proteome</keyword>
<name>A0A4R1N3N6_9FIRM</name>
<feature type="coiled-coil region" evidence="1">
    <location>
        <begin position="90"/>
        <end position="117"/>
    </location>
</feature>
<dbReference type="AlphaFoldDB" id="A0A4R1N3N6"/>
<organism evidence="2 3">
    <name type="scientific">Natranaerovirga hydrolytica</name>
    <dbReference type="NCBI Taxonomy" id="680378"/>
    <lineage>
        <taxon>Bacteria</taxon>
        <taxon>Bacillati</taxon>
        <taxon>Bacillota</taxon>
        <taxon>Clostridia</taxon>
        <taxon>Lachnospirales</taxon>
        <taxon>Natranaerovirgaceae</taxon>
        <taxon>Natranaerovirga</taxon>
    </lineage>
</organism>
<reference evidence="2 3" key="1">
    <citation type="submission" date="2019-03" db="EMBL/GenBank/DDBJ databases">
        <title>Genomic Encyclopedia of Type Strains, Phase IV (KMG-IV): sequencing the most valuable type-strain genomes for metagenomic binning, comparative biology and taxonomic classification.</title>
        <authorList>
            <person name="Goeker M."/>
        </authorList>
    </citation>
    <scope>NUCLEOTIDE SEQUENCE [LARGE SCALE GENOMIC DNA]</scope>
    <source>
        <strain evidence="2 3">DSM 24176</strain>
    </source>
</reference>
<feature type="coiled-coil region" evidence="1">
    <location>
        <begin position="165"/>
        <end position="192"/>
    </location>
</feature>
<sequence length="1027" mass="118291">MHLNIFNQALLGKKGDKVEGKIIGFDNNTALININNTIVGFNNTEVLNKNKGDKVNFQITNINNKKVELQYISEGNNNLNNNHCTNIKTTVNLFNIIEALEQEKKQTENKDVEKTIDHVLSRLTTEDVDKIVEEGYNPEKLEIDQFNTIISRVKDDTKREPDSNIESLVEEYSDLTNNTEQLKSVINKLKESNLPINAHTVSKVLKAMNRFESVVNLKDQSIAHLLKNELDINLHNIYKASFISGQGNNRTQSIDFADLENQIQDILQESNIEYDNENKEKSHWLIKNEIPLTKENIQKMDQLKNLDTLDIEEKLDIITKAVKEGLNIEEKIIEVDEDNESIPFNAKDILHYIDHIKEEHIQYTIKNELPLNIKQISEAPEQDKSIELNHNEQHQYITAKRQLEEIRLKLTFDSVHKFIDKDIHIETETLENVVESLKEAEQKYYSAILDENNIEKTKENLQRLEDTHKKIEALKTMPMTMLGKSLTNQEESTLQSIYDNGLEEKTGYEKAGESYEALMTQPRKDMGDSITKTYHQIKPILEDMGLESTIQNERAVKILAYHEMPITHDNIDAVKALDVKVNNLLNIAHPSIVAQMIKEKKNPMEDPIDKVIKEFSAIQEKLGVSYKEKASYYIYEMDKSGTLTEEERESLIGFYRLFKSIEKSEGKVVGFLLNQEQEVNLKNLLTATRLIKSRSLDVTIDEEFGALEEIKTEGKKIDEQIQSALTQSEDVKTEYYTHLMNQLKTLATPNKLQALTKDEDITTRSLEGLVDDLMQVDETQVKNTIQENMSQEIYETIQQLKNLDAQTLSFIDELELPYTIENILTAQILMENNYQLKDSIKTIFDKGKKEEKEVLTKVMSNFISITDEEALESQIEALQEAVMQIQEQNELEAMSSDINKAFEYSEKLFQVQEHLSKKQFFQLPVILDGQITQFNVHFLNKKQGANKEIRCSLPTHTFGNVEGKFVVNNQEILMDITLENNNYVEKLKEHIPAVEKAIENLGYEVKAMEIHSKGTTSIKVNHNVKFI</sequence>
<dbReference type="Pfam" id="PF19753">
    <property type="entry name" value="DUF6240"/>
    <property type="match status" value="2"/>
</dbReference>
<evidence type="ECO:0000256" key="1">
    <source>
        <dbReference type="SAM" id="Coils"/>
    </source>
</evidence>
<evidence type="ECO:0000313" key="3">
    <source>
        <dbReference type="Proteomes" id="UP000294545"/>
    </source>
</evidence>
<keyword evidence="1" id="KW-0175">Coiled coil</keyword>
<protein>
    <recommendedName>
        <fullName evidence="4">Flagellar hook-length control protein FliK</fullName>
    </recommendedName>
</protein>
<dbReference type="Proteomes" id="UP000294545">
    <property type="component" value="Unassembled WGS sequence"/>
</dbReference>
<evidence type="ECO:0008006" key="4">
    <source>
        <dbReference type="Google" id="ProtNLM"/>
    </source>
</evidence>
<gene>
    <name evidence="2" type="ORF">EDC19_0055</name>
</gene>
<feature type="coiled-coil region" evidence="1">
    <location>
        <begin position="423"/>
        <end position="474"/>
    </location>
</feature>
<dbReference type="EMBL" id="SMGQ01000001">
    <property type="protein sequence ID" value="TCL00074.1"/>
    <property type="molecule type" value="Genomic_DNA"/>
</dbReference>
<proteinExistence type="predicted"/>